<organism evidence="1 2">
    <name type="scientific">Magallana gigas</name>
    <name type="common">Pacific oyster</name>
    <name type="synonym">Crassostrea gigas</name>
    <dbReference type="NCBI Taxonomy" id="29159"/>
    <lineage>
        <taxon>Eukaryota</taxon>
        <taxon>Metazoa</taxon>
        <taxon>Spiralia</taxon>
        <taxon>Lophotrochozoa</taxon>
        <taxon>Mollusca</taxon>
        <taxon>Bivalvia</taxon>
        <taxon>Autobranchia</taxon>
        <taxon>Pteriomorphia</taxon>
        <taxon>Ostreida</taxon>
        <taxon>Ostreoidea</taxon>
        <taxon>Ostreidae</taxon>
        <taxon>Magallana</taxon>
    </lineage>
</organism>
<dbReference type="Proteomes" id="UP000005408">
    <property type="component" value="Unassembled WGS sequence"/>
</dbReference>
<dbReference type="SUPFAM" id="SSF50814">
    <property type="entry name" value="Lipocalins"/>
    <property type="match status" value="1"/>
</dbReference>
<name>A0A8W8KP75_MAGGI</name>
<reference evidence="1" key="1">
    <citation type="submission" date="2022-08" db="UniProtKB">
        <authorList>
            <consortium name="EnsemblMetazoa"/>
        </authorList>
    </citation>
    <scope>IDENTIFICATION</scope>
    <source>
        <strain evidence="1">05x7-T-G4-1.051#20</strain>
    </source>
</reference>
<evidence type="ECO:0000313" key="1">
    <source>
        <dbReference type="EnsemblMetazoa" id="G23990.2:cds"/>
    </source>
</evidence>
<dbReference type="InterPro" id="IPR012674">
    <property type="entry name" value="Calycin"/>
</dbReference>
<sequence length="55" mass="6014">FKAKLTYSDGKMTLCLRAVDGKSKDNTIVREIEGDNLVQTATCNGVTAKTTFKKC</sequence>
<dbReference type="AlphaFoldDB" id="A0A8W8KP75"/>
<dbReference type="GO" id="GO:0008289">
    <property type="term" value="F:lipid binding"/>
    <property type="evidence" value="ECO:0007669"/>
    <property type="project" value="UniProtKB-KW"/>
</dbReference>
<dbReference type="EnsemblMetazoa" id="G23990.2">
    <property type="protein sequence ID" value="G23990.2:cds"/>
    <property type="gene ID" value="G23990"/>
</dbReference>
<protein>
    <submittedName>
        <fullName evidence="1">Uncharacterized protein</fullName>
    </submittedName>
</protein>
<evidence type="ECO:0000313" key="2">
    <source>
        <dbReference type="Proteomes" id="UP000005408"/>
    </source>
</evidence>
<dbReference type="Gene3D" id="2.40.128.20">
    <property type="match status" value="1"/>
</dbReference>
<keyword evidence="2" id="KW-1185">Reference proteome</keyword>
<accession>A0A8W8KP75</accession>
<proteinExistence type="predicted"/>